<accession>A0A8S5PBI4</accession>
<name>A0A8S5PBI4_9CAUD</name>
<organism evidence="1">
    <name type="scientific">Myoviridae sp. ct2Pw37</name>
    <dbReference type="NCBI Taxonomy" id="2825021"/>
    <lineage>
        <taxon>Viruses</taxon>
        <taxon>Duplodnaviria</taxon>
        <taxon>Heunggongvirae</taxon>
        <taxon>Uroviricota</taxon>
        <taxon>Caudoviricetes</taxon>
    </lineage>
</organism>
<evidence type="ECO:0000313" key="1">
    <source>
        <dbReference type="EMBL" id="DAE03819.1"/>
    </source>
</evidence>
<sequence>MEIQIKPQKIGIELGAEKVYPALEKVKVRSRAKEQVIKPTQYGFSEVTVEPLDVTLQDKEITENGAYEADSEYDGLGKVTVNVSEAVVEQIYSYTEEVWN</sequence>
<proteinExistence type="predicted"/>
<protein>
    <submittedName>
        <fullName evidence="1">Uncharacterized protein</fullName>
    </submittedName>
</protein>
<reference evidence="1" key="1">
    <citation type="journal article" date="2021" name="Proc. Natl. Acad. Sci. U.S.A.">
        <title>A Catalog of Tens of Thousands of Viruses from Human Metagenomes Reveals Hidden Associations with Chronic Diseases.</title>
        <authorList>
            <person name="Tisza M.J."/>
            <person name="Buck C.B."/>
        </authorList>
    </citation>
    <scope>NUCLEOTIDE SEQUENCE</scope>
    <source>
        <strain evidence="1">Ct2Pw37</strain>
    </source>
</reference>
<dbReference type="EMBL" id="BK015374">
    <property type="protein sequence ID" value="DAE03819.1"/>
    <property type="molecule type" value="Genomic_DNA"/>
</dbReference>